<name>I5ATS8_EUBC6</name>
<comment type="similarity">
    <text evidence="1">Belongs to the GSP E family.</text>
</comment>
<dbReference type="InterPro" id="IPR050921">
    <property type="entry name" value="T4SS_GSP_E_ATPase"/>
</dbReference>
<protein>
    <submittedName>
        <fullName evidence="5">Flp pilus assembly protein, ATPase CpaF</fullName>
    </submittedName>
</protein>
<dbReference type="InterPro" id="IPR027417">
    <property type="entry name" value="P-loop_NTPase"/>
</dbReference>
<dbReference type="EMBL" id="CM001487">
    <property type="protein sequence ID" value="EIM57201.1"/>
    <property type="molecule type" value="Genomic_DNA"/>
</dbReference>
<sequence length="421" mass="47828">MRILNREKQSEATGISQGSRMETEEELFENLREQLQQIIEESVELTDDELAEKLDNLVLERCRDRQFPLRKKEELRRQLFYSVQRLDILQELVENPGITEIMVNGCSDIFYEEDGKLHRWNKSFRSRERLEDVVQEIAGRCNRVVNEQRPIVDARLEDGSRVNIVLNPVALNGPIITIRRFPEKAITMSDLVERKSLTREAADFLCELVAAKYSLIVGGGTSTGKTTFLNALSSAVPPQERIITIEDNAELQLQGLPNLVRLEAKNSNMEGMHEITIRDLIKTSLRMRPDRIIVGEVRGAEAGDFLTCLNTGHDGSLGTAHANSIRDMISRLEMMTLAGMTLPVGVIRRQIAAGIDILVHLGRDALGWRYVEEIGEITGMNGEEVAIQTLYRRNVEGKLEKVGELAHAEKINEYRRLRERN</sequence>
<dbReference type="InterPro" id="IPR001482">
    <property type="entry name" value="T2SS/T4SS_dom"/>
</dbReference>
<dbReference type="PANTHER" id="PTHR30486">
    <property type="entry name" value="TWITCHING MOTILITY PROTEIN PILT"/>
    <property type="match status" value="1"/>
</dbReference>
<feature type="coiled-coil region" evidence="2">
    <location>
        <begin position="21"/>
        <end position="48"/>
    </location>
</feature>
<feature type="domain" description="Bacterial type II secretion system protein E" evidence="4">
    <location>
        <begin position="87"/>
        <end position="340"/>
    </location>
</feature>
<dbReference type="SUPFAM" id="SSF52540">
    <property type="entry name" value="P-loop containing nucleoside triphosphate hydrolases"/>
    <property type="match status" value="1"/>
</dbReference>
<feature type="compositionally biased region" description="Basic and acidic residues" evidence="3">
    <location>
        <begin position="1"/>
        <end position="10"/>
    </location>
</feature>
<dbReference type="eggNOG" id="COG4962">
    <property type="taxonomic scope" value="Bacteria"/>
</dbReference>
<feature type="region of interest" description="Disordered" evidence="3">
    <location>
        <begin position="1"/>
        <end position="21"/>
    </location>
</feature>
<accession>I5ATS8</accession>
<evidence type="ECO:0000256" key="3">
    <source>
        <dbReference type="SAM" id="MobiDB-lite"/>
    </source>
</evidence>
<dbReference type="Pfam" id="PF00437">
    <property type="entry name" value="T2SSE"/>
    <property type="match status" value="1"/>
</dbReference>
<keyword evidence="6" id="KW-1185">Reference proteome</keyword>
<keyword evidence="2" id="KW-0175">Coiled coil</keyword>
<dbReference type="GO" id="GO:0016887">
    <property type="term" value="F:ATP hydrolysis activity"/>
    <property type="evidence" value="ECO:0007669"/>
    <property type="project" value="InterPro"/>
</dbReference>
<dbReference type="STRING" id="633697.EubceDRAFT1_1390"/>
<dbReference type="HOGENOM" id="CLU_005379_4_1_9"/>
<evidence type="ECO:0000256" key="1">
    <source>
        <dbReference type="ARBA" id="ARBA00006611"/>
    </source>
</evidence>
<reference evidence="5 6" key="1">
    <citation type="submission" date="2010-08" db="EMBL/GenBank/DDBJ databases">
        <authorList>
            <consortium name="US DOE Joint Genome Institute (JGI-PGF)"/>
            <person name="Lucas S."/>
            <person name="Copeland A."/>
            <person name="Lapidus A."/>
            <person name="Cheng J.-F."/>
            <person name="Bruce D."/>
            <person name="Goodwin L."/>
            <person name="Pitluck S."/>
            <person name="Land M.L."/>
            <person name="Hauser L."/>
            <person name="Chang Y.-J."/>
            <person name="Anderson I.J."/>
            <person name="Johnson E."/>
            <person name="Mulhopadhyay B."/>
            <person name="Kyrpides N."/>
            <person name="Woyke T.J."/>
        </authorList>
    </citation>
    <scope>NUCLEOTIDE SEQUENCE [LARGE SCALE GENOMIC DNA]</scope>
    <source>
        <strain evidence="5 6">6</strain>
    </source>
</reference>
<dbReference type="AlphaFoldDB" id="I5ATS8"/>
<dbReference type="Proteomes" id="UP000005753">
    <property type="component" value="Chromosome"/>
</dbReference>
<evidence type="ECO:0000313" key="5">
    <source>
        <dbReference type="EMBL" id="EIM57201.1"/>
    </source>
</evidence>
<evidence type="ECO:0000256" key="2">
    <source>
        <dbReference type="SAM" id="Coils"/>
    </source>
</evidence>
<gene>
    <name evidence="5" type="ORF">EubceDRAFT1_1390</name>
</gene>
<feature type="compositionally biased region" description="Polar residues" evidence="3">
    <location>
        <begin position="11"/>
        <end position="20"/>
    </location>
</feature>
<dbReference type="Gene3D" id="3.40.50.300">
    <property type="entry name" value="P-loop containing nucleotide triphosphate hydrolases"/>
    <property type="match status" value="1"/>
</dbReference>
<dbReference type="CDD" id="cd01130">
    <property type="entry name" value="VirB11-like_ATPase"/>
    <property type="match status" value="1"/>
</dbReference>
<evidence type="ECO:0000259" key="4">
    <source>
        <dbReference type="Pfam" id="PF00437"/>
    </source>
</evidence>
<organism evidence="5 6">
    <name type="scientific">Eubacterium cellulosolvens (strain ATCC 43171 / JCM 9499 / 6)</name>
    <name type="common">Cillobacterium cellulosolvens</name>
    <dbReference type="NCBI Taxonomy" id="633697"/>
    <lineage>
        <taxon>Bacteria</taxon>
        <taxon>Bacillati</taxon>
        <taxon>Bacillota</taxon>
        <taxon>Clostridia</taxon>
        <taxon>Eubacteriales</taxon>
        <taxon>Eubacteriaceae</taxon>
        <taxon>Eubacterium</taxon>
    </lineage>
</organism>
<reference evidence="5 6" key="2">
    <citation type="submission" date="2012-02" db="EMBL/GenBank/DDBJ databases">
        <title>Improved High-Quality Draft sequence of Eubacterium cellulosolvens 6.</title>
        <authorList>
            <consortium name="US DOE Joint Genome Institute"/>
            <person name="Lucas S."/>
            <person name="Han J."/>
            <person name="Lapidus A."/>
            <person name="Cheng J.-F."/>
            <person name="Goodwin L."/>
            <person name="Pitluck S."/>
            <person name="Peters L."/>
            <person name="Mikhailova N."/>
            <person name="Gu W."/>
            <person name="Detter J.C."/>
            <person name="Han C."/>
            <person name="Tapia R."/>
            <person name="Land M."/>
            <person name="Hauser L."/>
            <person name="Kyrpides N."/>
            <person name="Ivanova N."/>
            <person name="Pagani I."/>
            <person name="Johnson E."/>
            <person name="Mukhopadhyay B."/>
            <person name="Anderson I."/>
            <person name="Woyke T."/>
        </authorList>
    </citation>
    <scope>NUCLEOTIDE SEQUENCE [LARGE SCALE GENOMIC DNA]</scope>
    <source>
        <strain evidence="5 6">6</strain>
    </source>
</reference>
<dbReference type="PANTHER" id="PTHR30486:SF6">
    <property type="entry name" value="TYPE IV PILUS RETRACTATION ATPASE PILT"/>
    <property type="match status" value="1"/>
</dbReference>
<evidence type="ECO:0000313" key="6">
    <source>
        <dbReference type="Proteomes" id="UP000005753"/>
    </source>
</evidence>
<proteinExistence type="inferred from homology"/>
<dbReference type="Gene3D" id="3.30.450.380">
    <property type="match status" value="1"/>
</dbReference>